<dbReference type="AlphaFoldDB" id="A0A218NNN0"/>
<dbReference type="EMBL" id="CP019964">
    <property type="protein sequence ID" value="ASI14075.1"/>
    <property type="molecule type" value="Genomic_DNA"/>
</dbReference>
<gene>
    <name evidence="2" type="ORF">Mia14_0781</name>
</gene>
<sequence>MDIILKVMVMAIILIAVIAIIFIVHSYFVKVKPNYITENEALSIVTKDIKLENPNSNITIMNITKSKLANDSWDITLRLINYSNSVCPTLEIESYNYPAVTLVPTVISVYSSDCSIYGNQTCETPYSDITMGPVALTCAYIENTSDLNSYITDYGLKNITASAKFYSNLNLTQPKAYYRNIWLLNYSSNLSNYNLIVVMNKSGYIINSFKIPK</sequence>
<keyword evidence="3" id="KW-1185">Reference proteome</keyword>
<dbReference type="KEGG" id="marh:Mia14_0781"/>
<dbReference type="OrthoDB" id="386592at2157"/>
<keyword evidence="1" id="KW-0812">Transmembrane</keyword>
<keyword evidence="1" id="KW-0472">Membrane</keyword>
<name>A0A218NNN0_9ARCH</name>
<dbReference type="Proteomes" id="UP000197679">
    <property type="component" value="Chromosome"/>
</dbReference>
<evidence type="ECO:0000313" key="3">
    <source>
        <dbReference type="Proteomes" id="UP000197679"/>
    </source>
</evidence>
<keyword evidence="1" id="KW-1133">Transmembrane helix</keyword>
<protein>
    <submittedName>
        <fullName evidence="2">Uncharacterized protein</fullName>
    </submittedName>
</protein>
<accession>A0A218NNN0</accession>
<proteinExistence type="predicted"/>
<feature type="transmembrane region" description="Helical" evidence="1">
    <location>
        <begin position="7"/>
        <end position="28"/>
    </location>
</feature>
<evidence type="ECO:0000313" key="2">
    <source>
        <dbReference type="EMBL" id="ASI14075.1"/>
    </source>
</evidence>
<organism evidence="2 3">
    <name type="scientific">Candidatus Mancarchaeum acidiphilum</name>
    <dbReference type="NCBI Taxonomy" id="1920749"/>
    <lineage>
        <taxon>Archaea</taxon>
        <taxon>Candidatus Micrarchaeota</taxon>
        <taxon>Candidatus Mancarchaeum</taxon>
    </lineage>
</organism>
<reference evidence="2 3" key="1">
    <citation type="journal article" date="2017" name="Nat. Commun.">
        <title>'ARMAN' archaea depend on association with euryarchaeal host in culture and in situ.</title>
        <authorList>
            <person name="Golyshina O."/>
            <person name="Toshchakov S."/>
            <person name="Makarova K."/>
            <person name="Gavrilov S."/>
            <person name="Korzhenkov A."/>
            <person name="La Cono V."/>
            <person name="Arcadi E."/>
            <person name="Nechitaylo T."/>
            <person name="Ferrer M."/>
            <person name="Kublanov I."/>
            <person name="Wolf Y."/>
            <person name="Yakimov M."/>
            <person name="Golyshin P."/>
            <person name="Slesarev A."/>
            <person name="Kozyavkin S."/>
        </authorList>
    </citation>
    <scope>NUCLEOTIDE SEQUENCE [LARGE SCALE GENOMIC DNA]</scope>
    <source>
        <strain evidence="2 3">Mia14</strain>
    </source>
</reference>
<evidence type="ECO:0000256" key="1">
    <source>
        <dbReference type="SAM" id="Phobius"/>
    </source>
</evidence>